<dbReference type="SMART" id="SM00850">
    <property type="entry name" value="LytTR"/>
    <property type="match status" value="1"/>
</dbReference>
<sequence length="239" mass="28218">MAYRCIIIDDERPAQDLIKAYLDVLPDFEVLAQFDNAIEGFVYLQNNEVDLMLLDIQMPRMSGFELLKSLQKKPKVIMTTAFREYAAEAFDFDIFDYLVKPISQERFLKAISKFLHFQDIIKPTLADPYSFQNAYLFLKVDKEQVKVYLNNILYIEGLKDYMKIYTETEMYIAYERLGFMEAKLPESKFVRVHKSYIISIDKIVTYNHDSIKIHQSEIPIGRTYKQSFLQKIEAEKGYN</sequence>
<dbReference type="EMBL" id="JAANOH010000001">
    <property type="protein sequence ID" value="MCZ2474547.1"/>
    <property type="molecule type" value="Genomic_DNA"/>
</dbReference>
<proteinExistence type="predicted"/>
<comment type="caution">
    <text evidence="4">The sequence shown here is derived from an EMBL/GenBank/DDBJ whole genome shotgun (WGS) entry which is preliminary data.</text>
</comment>
<keyword evidence="1" id="KW-0597">Phosphoprotein</keyword>
<keyword evidence="5" id="KW-1185">Reference proteome</keyword>
<dbReference type="PANTHER" id="PTHR37299">
    <property type="entry name" value="TRANSCRIPTIONAL REGULATOR-RELATED"/>
    <property type="match status" value="1"/>
</dbReference>
<protein>
    <submittedName>
        <fullName evidence="4">Response regulator transcription factor</fullName>
    </submittedName>
</protein>
<evidence type="ECO:0000313" key="5">
    <source>
        <dbReference type="Proteomes" id="UP001321186"/>
    </source>
</evidence>
<dbReference type="Gene3D" id="2.40.50.1020">
    <property type="entry name" value="LytTr DNA-binding domain"/>
    <property type="match status" value="1"/>
</dbReference>
<gene>
    <name evidence="4" type="ORF">G9H61_03770</name>
</gene>
<dbReference type="InterPro" id="IPR007492">
    <property type="entry name" value="LytTR_DNA-bd_dom"/>
</dbReference>
<evidence type="ECO:0000313" key="4">
    <source>
        <dbReference type="EMBL" id="MCZ2474547.1"/>
    </source>
</evidence>
<feature type="modified residue" description="4-aspartylphosphate" evidence="1">
    <location>
        <position position="55"/>
    </location>
</feature>
<evidence type="ECO:0000259" key="3">
    <source>
        <dbReference type="PROSITE" id="PS50930"/>
    </source>
</evidence>
<feature type="domain" description="HTH LytTR-type" evidence="3">
    <location>
        <begin position="136"/>
        <end position="234"/>
    </location>
</feature>
<organism evidence="4 5">
    <name type="scientific">Aquirufa ecclesiirivi</name>
    <dbReference type="NCBI Taxonomy" id="2715124"/>
    <lineage>
        <taxon>Bacteria</taxon>
        <taxon>Pseudomonadati</taxon>
        <taxon>Bacteroidota</taxon>
        <taxon>Cytophagia</taxon>
        <taxon>Cytophagales</taxon>
        <taxon>Flectobacillaceae</taxon>
        <taxon>Aquirufa</taxon>
    </lineage>
</organism>
<dbReference type="SMART" id="SM00448">
    <property type="entry name" value="REC"/>
    <property type="match status" value="1"/>
</dbReference>
<dbReference type="SUPFAM" id="SSF52172">
    <property type="entry name" value="CheY-like"/>
    <property type="match status" value="1"/>
</dbReference>
<dbReference type="PROSITE" id="PS50110">
    <property type="entry name" value="RESPONSE_REGULATORY"/>
    <property type="match status" value="1"/>
</dbReference>
<name>A0ABT4JE32_9BACT</name>
<feature type="domain" description="Response regulatory" evidence="2">
    <location>
        <begin position="4"/>
        <end position="115"/>
    </location>
</feature>
<dbReference type="PANTHER" id="PTHR37299:SF1">
    <property type="entry name" value="STAGE 0 SPORULATION PROTEIN A HOMOLOG"/>
    <property type="match status" value="1"/>
</dbReference>
<dbReference type="Proteomes" id="UP001321186">
    <property type="component" value="Unassembled WGS sequence"/>
</dbReference>
<evidence type="ECO:0000256" key="1">
    <source>
        <dbReference type="PROSITE-ProRule" id="PRU00169"/>
    </source>
</evidence>
<evidence type="ECO:0000259" key="2">
    <source>
        <dbReference type="PROSITE" id="PS50110"/>
    </source>
</evidence>
<dbReference type="Pfam" id="PF00072">
    <property type="entry name" value="Response_reg"/>
    <property type="match status" value="1"/>
</dbReference>
<dbReference type="PROSITE" id="PS50930">
    <property type="entry name" value="HTH_LYTTR"/>
    <property type="match status" value="1"/>
</dbReference>
<dbReference type="InterPro" id="IPR011006">
    <property type="entry name" value="CheY-like_superfamily"/>
</dbReference>
<dbReference type="Pfam" id="PF04397">
    <property type="entry name" value="LytTR"/>
    <property type="match status" value="1"/>
</dbReference>
<dbReference type="InterPro" id="IPR001789">
    <property type="entry name" value="Sig_transdc_resp-reg_receiver"/>
</dbReference>
<reference evidence="4 5" key="1">
    <citation type="submission" date="2020-03" db="EMBL/GenBank/DDBJ databases">
        <authorList>
            <person name="Pitt A."/>
            <person name="Hahn M.W."/>
        </authorList>
    </citation>
    <scope>NUCLEOTIDE SEQUENCE [LARGE SCALE GENOMIC DNA]</scope>
    <source>
        <strain evidence="4 5">5A-MARBSE</strain>
    </source>
</reference>
<dbReference type="RefSeq" id="WP_269009544.1">
    <property type="nucleotide sequence ID" value="NZ_JAANOH010000001.1"/>
</dbReference>
<dbReference type="InterPro" id="IPR046947">
    <property type="entry name" value="LytR-like"/>
</dbReference>
<dbReference type="Gene3D" id="3.40.50.2300">
    <property type="match status" value="1"/>
</dbReference>
<accession>A0ABT4JE32</accession>